<proteinExistence type="predicted"/>
<evidence type="ECO:0000313" key="2">
    <source>
        <dbReference type="Proteomes" id="UP000313312"/>
    </source>
</evidence>
<protein>
    <submittedName>
        <fullName evidence="1">Uncharacterized protein</fullName>
    </submittedName>
</protein>
<gene>
    <name evidence="1" type="ORF">DID87_02075</name>
</gene>
<dbReference type="EMBL" id="QFCR01000003">
    <property type="protein sequence ID" value="TNK90912.1"/>
    <property type="molecule type" value="Genomic_DNA"/>
</dbReference>
<dbReference type="RefSeq" id="WP_139562281.1">
    <property type="nucleotide sequence ID" value="NZ_JARBEV010000003.1"/>
</dbReference>
<name>A0A5C4TL99_FRUSA</name>
<comment type="caution">
    <text evidence="1">The sequence shown here is derived from an EMBL/GenBank/DDBJ whole genome shotgun (WGS) entry which is preliminary data.</text>
</comment>
<evidence type="ECO:0000313" key="1">
    <source>
        <dbReference type="EMBL" id="TNK90912.1"/>
    </source>
</evidence>
<organism evidence="1 2">
    <name type="scientific">Fructilactobacillus sanfranciscensis</name>
    <name type="common">Lactobacillus sanfranciscensis</name>
    <dbReference type="NCBI Taxonomy" id="1625"/>
    <lineage>
        <taxon>Bacteria</taxon>
        <taxon>Bacillati</taxon>
        <taxon>Bacillota</taxon>
        <taxon>Bacilli</taxon>
        <taxon>Lactobacillales</taxon>
        <taxon>Lactobacillaceae</taxon>
        <taxon>Fructilactobacillus</taxon>
    </lineage>
</organism>
<reference evidence="1 2" key="1">
    <citation type="submission" date="2018-05" db="EMBL/GenBank/DDBJ databases">
        <title>Lactobacillus sanfranciscensis Ah4 draft denome sequence.</title>
        <authorList>
            <person name="Zhang G."/>
        </authorList>
    </citation>
    <scope>NUCLEOTIDE SEQUENCE [LARGE SCALE GENOMIC DNA]</scope>
    <source>
        <strain evidence="1 2">Ah4</strain>
    </source>
</reference>
<sequence length="147" mass="17456">MEEKSFARIQEIVFQLEQIDEIFWQNENSEKTIPSTLKWTNIIGESDRNGNWIYPAEYLGSNDSEINKIKMQRKLVNELRMIVNDESRKVNDYVTVKKTKEEKEKIINDLLWARKFGLTTKECAQLFGENPNYLSHLLTEIRKIENQ</sequence>
<dbReference type="AlphaFoldDB" id="A0A5C4TL99"/>
<accession>A0A5C4TL99</accession>
<dbReference type="Proteomes" id="UP000313312">
    <property type="component" value="Unassembled WGS sequence"/>
</dbReference>